<feature type="repeat" description="PPR" evidence="3">
    <location>
        <begin position="276"/>
        <end position="310"/>
    </location>
</feature>
<evidence type="ECO:0000313" key="8">
    <source>
        <dbReference type="RefSeq" id="XP_026663607.1"/>
    </source>
</evidence>
<sequence length="654" mass="72092">MSKITDGVMSLEFLLRALRNARCIRKRKMVHGKIVMSGFLPNLFASNHLMSMYVRCDRIEDARRLFDQMPEKNVVSWTILISGYSKSGPKEAAVRSFRSMALAGFSPNDFTYVSVLSACASIGAARSGKEIHGRIYRLEGGVFSSFVSNSLVNLYAKCGMIHLAHSVFDGILQPNMVSWGSILSGYCQCGENEEALRIFSRAWKEGVEVNEFMVASVLSACSNLGVSAVGKQVHCYVIKSGIASDQFVEAGVIDMYVKCNELDLAYQAFSELDEPGLASWAALIAGYAHQGHGETAMGLFRKLHSSCLKPNEHIFPSVLVGCSIVAAVEEGKQLHSLIIKSGFRMAAYVGNAVMDFYAKCGLLDESFKLFEEMEEHDIVSYNAMIARYADQCDFKGVMEHLKQMLLEGINPNPYTYSSILKLCADLPVVGWGQQTHNLIIRLGLDTNVIVGSALIDMYAKCGRLEDARKVFHMMPSKNLVSWNSMLVGYAQHGFGVEALGIFHMMQMESVRPNEITFIGVLSACAHAGLVEQGQCYFDLMKGYGIIPSMDHFACMVDLFSRAGLVERAYEFIKSIPIKPNKVTWRSLMAGCKTHGNLGIGLYAAEQILKIDPEDVSAHVMLSGVYAHAGMWDERAGARAVLKMGLKKVPGCSWI</sequence>
<evidence type="ECO:0000313" key="5">
    <source>
        <dbReference type="RefSeq" id="XP_008801246.3"/>
    </source>
</evidence>
<dbReference type="Pfam" id="PF12854">
    <property type="entry name" value="PPR_1"/>
    <property type="match status" value="1"/>
</dbReference>
<dbReference type="RefSeq" id="XP_026663607.1">
    <property type="nucleotide sequence ID" value="XM_026807806.2"/>
</dbReference>
<dbReference type="FunFam" id="1.25.40.10:FF:000343">
    <property type="entry name" value="Pentatricopeptide repeat-containing protein At3g58590"/>
    <property type="match status" value="1"/>
</dbReference>
<dbReference type="FunFam" id="1.25.40.10:FF:000381">
    <property type="entry name" value="Pentatricopeptide repeat-containing protein"/>
    <property type="match status" value="1"/>
</dbReference>
<dbReference type="KEGG" id="pda:103715413"/>
<feature type="repeat" description="PPR" evidence="3">
    <location>
        <begin position="42"/>
        <end position="72"/>
    </location>
</feature>
<dbReference type="Gene3D" id="1.25.40.10">
    <property type="entry name" value="Tetratricopeptide repeat domain"/>
    <property type="match status" value="5"/>
</dbReference>
<feature type="repeat" description="PPR" evidence="3">
    <location>
        <begin position="447"/>
        <end position="477"/>
    </location>
</feature>
<dbReference type="RefSeq" id="XP_026663606.1">
    <property type="nucleotide sequence ID" value="XM_026807805.2"/>
</dbReference>
<dbReference type="RefSeq" id="XP_008801246.3">
    <property type="nucleotide sequence ID" value="XM_008803024.4"/>
</dbReference>
<dbReference type="GeneID" id="103715413"/>
<dbReference type="PANTHER" id="PTHR47926">
    <property type="entry name" value="PENTATRICOPEPTIDE REPEAT-CONTAINING PROTEIN"/>
    <property type="match status" value="1"/>
</dbReference>
<protein>
    <submittedName>
        <fullName evidence="5 6">Pentatricopeptide repeat-containing protein At2g27610</fullName>
    </submittedName>
</protein>
<evidence type="ECO:0000313" key="10">
    <source>
        <dbReference type="RefSeq" id="XP_026663609.1"/>
    </source>
</evidence>
<evidence type="ECO:0000313" key="6">
    <source>
        <dbReference type="RefSeq" id="XP_026663605.1"/>
    </source>
</evidence>
<dbReference type="Pfam" id="PF20431">
    <property type="entry name" value="E_motif"/>
    <property type="match status" value="1"/>
</dbReference>
<dbReference type="RefSeq" id="XP_038972491.1">
    <property type="nucleotide sequence ID" value="XM_039116563.1"/>
</dbReference>
<organism evidence="4 7">
    <name type="scientific">Phoenix dactylifera</name>
    <name type="common">Date palm</name>
    <dbReference type="NCBI Taxonomy" id="42345"/>
    <lineage>
        <taxon>Eukaryota</taxon>
        <taxon>Viridiplantae</taxon>
        <taxon>Streptophyta</taxon>
        <taxon>Embryophyta</taxon>
        <taxon>Tracheophyta</taxon>
        <taxon>Spermatophyta</taxon>
        <taxon>Magnoliopsida</taxon>
        <taxon>Liliopsida</taxon>
        <taxon>Arecaceae</taxon>
        <taxon>Coryphoideae</taxon>
        <taxon>Phoeniceae</taxon>
        <taxon>Phoenix</taxon>
    </lineage>
</organism>
<evidence type="ECO:0000313" key="11">
    <source>
        <dbReference type="RefSeq" id="XP_026663610.1"/>
    </source>
</evidence>
<dbReference type="OrthoDB" id="185373at2759"/>
<dbReference type="AlphaFoldDB" id="A0A8B8J8Z4"/>
<feature type="repeat" description="PPR" evidence="3">
    <location>
        <begin position="513"/>
        <end position="547"/>
    </location>
</feature>
<dbReference type="FunFam" id="1.25.40.10:FF:000196">
    <property type="entry name" value="Pentatricopeptide repeat-containing protein At4g14850"/>
    <property type="match status" value="1"/>
</dbReference>
<dbReference type="SUPFAM" id="SSF48452">
    <property type="entry name" value="TPR-like"/>
    <property type="match status" value="1"/>
</dbReference>
<dbReference type="PANTHER" id="PTHR47926:SF452">
    <property type="entry name" value="PENTATRICOPEPTIDE REPEAT-CONTAINING PROTEIN"/>
    <property type="match status" value="1"/>
</dbReference>
<feature type="repeat" description="PPR" evidence="3">
    <location>
        <begin position="478"/>
        <end position="512"/>
    </location>
</feature>
<keyword evidence="4" id="KW-1185">Reference proteome</keyword>
<feature type="repeat" description="PPR" evidence="3">
    <location>
        <begin position="377"/>
        <end position="411"/>
    </location>
</feature>
<feature type="repeat" description="PPR" evidence="3">
    <location>
        <begin position="73"/>
        <end position="107"/>
    </location>
</feature>
<dbReference type="InterPro" id="IPR011990">
    <property type="entry name" value="TPR-like_helical_dom_sf"/>
</dbReference>
<dbReference type="PROSITE" id="PS51375">
    <property type="entry name" value="PPR"/>
    <property type="match status" value="9"/>
</dbReference>
<dbReference type="InterPro" id="IPR046960">
    <property type="entry name" value="PPR_At4g14850-like_plant"/>
</dbReference>
<reference evidence="5 6" key="1">
    <citation type="submission" date="2025-04" db="UniProtKB">
        <authorList>
            <consortium name="RefSeq"/>
        </authorList>
    </citation>
    <scope>IDENTIFICATION</scope>
    <source>
        <tissue evidence="5 6">Young leaves</tissue>
    </source>
</reference>
<evidence type="ECO:0000256" key="1">
    <source>
        <dbReference type="ARBA" id="ARBA00022737"/>
    </source>
</evidence>
<dbReference type="GO" id="GO:0003723">
    <property type="term" value="F:RNA binding"/>
    <property type="evidence" value="ECO:0007669"/>
    <property type="project" value="InterPro"/>
</dbReference>
<comment type="similarity">
    <text evidence="2">Belongs to the PPR family. PCMP-E subfamily.</text>
</comment>
<dbReference type="NCBIfam" id="TIGR00756">
    <property type="entry name" value="PPR"/>
    <property type="match status" value="8"/>
</dbReference>
<dbReference type="FunFam" id="1.25.40.10:FF:000090">
    <property type="entry name" value="Pentatricopeptide repeat-containing protein, chloroplastic"/>
    <property type="match status" value="1"/>
</dbReference>
<feature type="repeat" description="PPR" evidence="3">
    <location>
        <begin position="175"/>
        <end position="209"/>
    </location>
</feature>
<accession>A0A8B8J8Z4</accession>
<evidence type="ECO:0000313" key="12">
    <source>
        <dbReference type="RefSeq" id="XP_038972491.1"/>
    </source>
</evidence>
<dbReference type="RefSeq" id="XP_026663608.1">
    <property type="nucleotide sequence ID" value="XM_026807807.2"/>
</dbReference>
<keyword evidence="1" id="KW-0677">Repeat</keyword>
<evidence type="ECO:0000313" key="13">
    <source>
        <dbReference type="RefSeq" id="XP_038972492.1"/>
    </source>
</evidence>
<dbReference type="RefSeq" id="XP_026663610.1">
    <property type="nucleotide sequence ID" value="XM_026807809.2"/>
</dbReference>
<dbReference type="RefSeq" id="XP_026663605.1">
    <property type="nucleotide sequence ID" value="XM_026807804.2"/>
</dbReference>
<dbReference type="FunFam" id="1.25.40.10:FF:000344">
    <property type="entry name" value="Pentatricopeptide repeat-containing protein"/>
    <property type="match status" value="1"/>
</dbReference>
<dbReference type="InterPro" id="IPR002885">
    <property type="entry name" value="PPR_rpt"/>
</dbReference>
<dbReference type="RefSeq" id="XP_038972492.1">
    <property type="nucleotide sequence ID" value="XM_039116564.1"/>
</dbReference>
<evidence type="ECO:0000256" key="3">
    <source>
        <dbReference type="PROSITE-ProRule" id="PRU00708"/>
    </source>
</evidence>
<gene>
    <name evidence="5 6 7 8 9 10 11 12 13" type="primary">LOC103715413</name>
</gene>
<proteinExistence type="inferred from homology"/>
<dbReference type="Proteomes" id="UP000228380">
    <property type="component" value="Unplaced"/>
</dbReference>
<dbReference type="Pfam" id="PF13041">
    <property type="entry name" value="PPR_2"/>
    <property type="match status" value="3"/>
</dbReference>
<feature type="repeat" description="PPR" evidence="3">
    <location>
        <begin position="346"/>
        <end position="376"/>
    </location>
</feature>
<name>A0A8B8J8Z4_PHODC</name>
<dbReference type="RefSeq" id="XP_026663609.1">
    <property type="nucleotide sequence ID" value="XM_026807808.2"/>
</dbReference>
<dbReference type="Pfam" id="PF01535">
    <property type="entry name" value="PPR"/>
    <property type="match status" value="2"/>
</dbReference>
<evidence type="ECO:0000313" key="9">
    <source>
        <dbReference type="RefSeq" id="XP_026663608.1"/>
    </source>
</evidence>
<evidence type="ECO:0000313" key="7">
    <source>
        <dbReference type="RefSeq" id="XP_026663606.1"/>
    </source>
</evidence>
<evidence type="ECO:0000313" key="4">
    <source>
        <dbReference type="Proteomes" id="UP000228380"/>
    </source>
</evidence>
<dbReference type="GO" id="GO:0009451">
    <property type="term" value="P:RNA modification"/>
    <property type="evidence" value="ECO:0007669"/>
    <property type="project" value="InterPro"/>
</dbReference>
<evidence type="ECO:0000256" key="2">
    <source>
        <dbReference type="ARBA" id="ARBA00061659"/>
    </source>
</evidence>
<dbReference type="InterPro" id="IPR046848">
    <property type="entry name" value="E_motif"/>
</dbReference>